<feature type="domain" description="Alpha-amylase SusG-like C-terminal" evidence="3">
    <location>
        <begin position="42"/>
        <end position="104"/>
    </location>
</feature>
<proteinExistence type="inferred from homology"/>
<name>A0ABM8BEZ8_9LACO</name>
<protein>
    <recommendedName>
        <fullName evidence="3">Alpha-amylase SusG-like C-terminal domain-containing protein</fullName>
    </recommendedName>
</protein>
<accession>A0ABM8BEZ8</accession>
<dbReference type="InterPro" id="IPR056300">
    <property type="entry name" value="SusG-like_C"/>
</dbReference>
<evidence type="ECO:0000256" key="2">
    <source>
        <dbReference type="ARBA" id="ARBA00023295"/>
    </source>
</evidence>
<keyword evidence="5" id="KW-1185">Reference proteome</keyword>
<dbReference type="InterPro" id="IPR013780">
    <property type="entry name" value="Glyco_hydro_b"/>
</dbReference>
<sequence>MAAELDHGEIFPYYQKLIHLRKHYPIIAYGSYSPLDLDHPQVFAYCRQYSGQTLLVINNFYANPVAYQLPQQYQGQAAEVLISNYKQELRQVPAAINLQAYEAIALLLR</sequence>
<dbReference type="EMBL" id="AP026803">
    <property type="protein sequence ID" value="BDR59781.1"/>
    <property type="molecule type" value="Genomic_DNA"/>
</dbReference>
<dbReference type="Gene3D" id="2.60.40.1180">
    <property type="entry name" value="Golgi alpha-mannosidase II"/>
    <property type="match status" value="1"/>
</dbReference>
<keyword evidence="2" id="KW-0326">Glycosidase</keyword>
<dbReference type="SUPFAM" id="SSF51011">
    <property type="entry name" value="Glycosyl hydrolase domain"/>
    <property type="match status" value="1"/>
</dbReference>
<evidence type="ECO:0000256" key="1">
    <source>
        <dbReference type="ARBA" id="ARBA00008061"/>
    </source>
</evidence>
<reference evidence="4 5" key="1">
    <citation type="journal article" date="2023" name="Microbiol. Spectr.">
        <title>Symbiosis of Carpenter Bees with Uncharacterized Lactic Acid Bacteria Showing NAD Auxotrophy.</title>
        <authorList>
            <person name="Kawasaki S."/>
            <person name="Ozawa K."/>
            <person name="Mori T."/>
            <person name="Yamamoto A."/>
            <person name="Ito M."/>
            <person name="Ohkuma M."/>
            <person name="Sakamoto M."/>
            <person name="Matsutani M."/>
        </authorList>
    </citation>
    <scope>NUCLEOTIDE SEQUENCE [LARGE SCALE GENOMIC DNA]</scope>
    <source>
        <strain evidence="4 5">Kim32-2</strain>
    </source>
</reference>
<gene>
    <name evidence="4" type="ORF">KIM322_00420</name>
</gene>
<organism evidence="4 5">
    <name type="scientific">Lactobacillus xylocopicola</name>
    <dbReference type="NCBI Taxonomy" id="2976676"/>
    <lineage>
        <taxon>Bacteria</taxon>
        <taxon>Bacillati</taxon>
        <taxon>Bacillota</taxon>
        <taxon>Bacilli</taxon>
        <taxon>Lactobacillales</taxon>
        <taxon>Lactobacillaceae</taxon>
        <taxon>Lactobacillus</taxon>
    </lineage>
</organism>
<dbReference type="Pfam" id="PF23915">
    <property type="entry name" value="SusG_C"/>
    <property type="match status" value="1"/>
</dbReference>
<evidence type="ECO:0000313" key="4">
    <source>
        <dbReference type="EMBL" id="BDR59781.1"/>
    </source>
</evidence>
<evidence type="ECO:0000313" key="5">
    <source>
        <dbReference type="Proteomes" id="UP001321741"/>
    </source>
</evidence>
<dbReference type="RefSeq" id="WP_317637511.1">
    <property type="nucleotide sequence ID" value="NZ_AP026803.1"/>
</dbReference>
<dbReference type="Proteomes" id="UP001321741">
    <property type="component" value="Chromosome"/>
</dbReference>
<evidence type="ECO:0000259" key="3">
    <source>
        <dbReference type="Pfam" id="PF23915"/>
    </source>
</evidence>
<keyword evidence="2" id="KW-0378">Hydrolase</keyword>
<comment type="similarity">
    <text evidence="1">Belongs to the glycosyl hydrolase 13 family.</text>
</comment>